<sequence>MKIKSALKKYCQHCYIVKRGKKVMIKCKIDPRHKQRQGFCSTQEMQGEQQQIIQNECLNQNMVNMDQIYIMSKIQNDCMMTYSISDLYNKIIQ</sequence>
<reference evidence="6" key="1">
    <citation type="journal article" date="2006" name="PLoS Biol.">
        <title>Macronuclear genome sequence of the ciliate Tetrahymena thermophila, a model eukaryote.</title>
        <authorList>
            <person name="Eisen J.A."/>
            <person name="Coyne R.S."/>
            <person name="Wu M."/>
            <person name="Wu D."/>
            <person name="Thiagarajan M."/>
            <person name="Wortman J.R."/>
            <person name="Badger J.H."/>
            <person name="Ren Q."/>
            <person name="Amedeo P."/>
            <person name="Jones K.M."/>
            <person name="Tallon L.J."/>
            <person name="Delcher A.L."/>
            <person name="Salzberg S.L."/>
            <person name="Silva J.C."/>
            <person name="Haas B.J."/>
            <person name="Majoros W.H."/>
            <person name="Farzad M."/>
            <person name="Carlton J.M."/>
            <person name="Smith R.K. Jr."/>
            <person name="Garg J."/>
            <person name="Pearlman R.E."/>
            <person name="Karrer K.M."/>
            <person name="Sun L."/>
            <person name="Manning G."/>
            <person name="Elde N.C."/>
            <person name="Turkewitz A.P."/>
            <person name="Asai D.J."/>
            <person name="Wilkes D.E."/>
            <person name="Wang Y."/>
            <person name="Cai H."/>
            <person name="Collins K."/>
            <person name="Stewart B.A."/>
            <person name="Lee S.R."/>
            <person name="Wilamowska K."/>
            <person name="Weinberg Z."/>
            <person name="Ruzzo W.L."/>
            <person name="Wloga D."/>
            <person name="Gaertig J."/>
            <person name="Frankel J."/>
            <person name="Tsao C.-C."/>
            <person name="Gorovsky M.A."/>
            <person name="Keeling P.J."/>
            <person name="Waller R.F."/>
            <person name="Patron N.J."/>
            <person name="Cherry J.M."/>
            <person name="Stover N.A."/>
            <person name="Krieger C.J."/>
            <person name="del Toro C."/>
            <person name="Ryder H.F."/>
            <person name="Williamson S.C."/>
            <person name="Barbeau R.A."/>
            <person name="Hamilton E.P."/>
            <person name="Orias E."/>
        </authorList>
    </citation>
    <scope>NUCLEOTIDE SEQUENCE [LARGE SCALE GENOMIC DNA]</scope>
    <source>
        <strain evidence="6">SB210</strain>
    </source>
</reference>
<name>W7XH61_TETTS</name>
<evidence type="ECO:0000256" key="4">
    <source>
        <dbReference type="RuleBase" id="RU000570"/>
    </source>
</evidence>
<dbReference type="NCBIfam" id="TIGR01022">
    <property type="entry name" value="rpmJ_bact"/>
    <property type="match status" value="1"/>
</dbReference>
<evidence type="ECO:0000256" key="1">
    <source>
        <dbReference type="ARBA" id="ARBA00007645"/>
    </source>
</evidence>
<keyword evidence="3 4" id="KW-0687">Ribonucleoprotein</keyword>
<dbReference type="GO" id="GO:1990904">
    <property type="term" value="C:ribonucleoprotein complex"/>
    <property type="evidence" value="ECO:0007669"/>
    <property type="project" value="UniProtKB-KW"/>
</dbReference>
<gene>
    <name evidence="5" type="ORF">TTHERM_000446568</name>
</gene>
<dbReference type="InterPro" id="IPR035977">
    <property type="entry name" value="Ribosomal_bL36_sp"/>
</dbReference>
<keyword evidence="7" id="KW-0862">Zinc</keyword>
<organism evidence="5 6">
    <name type="scientific">Tetrahymena thermophila (strain SB210)</name>
    <dbReference type="NCBI Taxonomy" id="312017"/>
    <lineage>
        <taxon>Eukaryota</taxon>
        <taxon>Sar</taxon>
        <taxon>Alveolata</taxon>
        <taxon>Ciliophora</taxon>
        <taxon>Intramacronucleata</taxon>
        <taxon>Oligohymenophorea</taxon>
        <taxon>Hymenostomatida</taxon>
        <taxon>Tetrahymenina</taxon>
        <taxon>Tetrahymenidae</taxon>
        <taxon>Tetrahymena</taxon>
    </lineage>
</organism>
<dbReference type="GeneID" id="24439028"/>
<dbReference type="PROSITE" id="PS00828">
    <property type="entry name" value="RIBOSOMAL_L36"/>
    <property type="match status" value="1"/>
</dbReference>
<dbReference type="Proteomes" id="UP000009168">
    <property type="component" value="Unassembled WGS sequence"/>
</dbReference>
<evidence type="ECO:0000256" key="3">
    <source>
        <dbReference type="ARBA" id="ARBA00023274"/>
    </source>
</evidence>
<keyword evidence="6" id="KW-1185">Reference proteome</keyword>
<dbReference type="GO" id="GO:0006412">
    <property type="term" value="P:translation"/>
    <property type="evidence" value="ECO:0007669"/>
    <property type="project" value="InterPro"/>
</dbReference>
<keyword evidence="7" id="KW-0479">Metal-binding</keyword>
<dbReference type="PANTHER" id="PTHR18804">
    <property type="entry name" value="RIBOSOMAL PROTEIN"/>
    <property type="match status" value="1"/>
</dbReference>
<feature type="binding site" evidence="7">
    <location>
        <position position="27"/>
    </location>
    <ligand>
        <name>Zn(2+)</name>
        <dbReference type="ChEBI" id="CHEBI:29105"/>
    </ligand>
</feature>
<protein>
    <recommendedName>
        <fullName evidence="4">Ribosomal protein</fullName>
    </recommendedName>
</protein>
<dbReference type="SUPFAM" id="SSF57840">
    <property type="entry name" value="Ribosomal protein L36"/>
    <property type="match status" value="1"/>
</dbReference>
<dbReference type="OrthoDB" id="312898at2759"/>
<dbReference type="PANTHER" id="PTHR18804:SF16">
    <property type="entry name" value="RIBOSOMAL PROTEIN"/>
    <property type="match status" value="1"/>
</dbReference>
<dbReference type="AlphaFoldDB" id="W7XH61"/>
<dbReference type="InParanoid" id="W7XH61"/>
<evidence type="ECO:0000256" key="2">
    <source>
        <dbReference type="ARBA" id="ARBA00022980"/>
    </source>
</evidence>
<dbReference type="RefSeq" id="XP_012655131.1">
    <property type="nucleotide sequence ID" value="XM_012799677.1"/>
</dbReference>
<dbReference type="HAMAP" id="MF_00251">
    <property type="entry name" value="Ribosomal_bL36"/>
    <property type="match status" value="1"/>
</dbReference>
<evidence type="ECO:0000313" key="6">
    <source>
        <dbReference type="Proteomes" id="UP000009168"/>
    </source>
</evidence>
<dbReference type="PDB" id="6Z1P">
    <property type="method" value="EM"/>
    <property type="resolution" value="3.70 A"/>
    <property type="chains" value="AG=1-93"/>
</dbReference>
<dbReference type="GO" id="GO:0005840">
    <property type="term" value="C:ribosome"/>
    <property type="evidence" value="ECO:0007669"/>
    <property type="project" value="UniProtKB-KW"/>
</dbReference>
<keyword evidence="7" id="KW-0002">3D-structure</keyword>
<keyword evidence="2 4" id="KW-0689">Ribosomal protein</keyword>
<dbReference type="GO" id="GO:0003735">
    <property type="term" value="F:structural constituent of ribosome"/>
    <property type="evidence" value="ECO:0007669"/>
    <property type="project" value="InterPro"/>
</dbReference>
<feature type="binding site" evidence="7">
    <location>
        <position position="11"/>
    </location>
    <ligand>
        <name>Zn(2+)</name>
        <dbReference type="ChEBI" id="CHEBI:29105"/>
    </ligand>
</feature>
<feature type="binding site" evidence="7">
    <location>
        <position position="33"/>
    </location>
    <ligand>
        <name>Zn(2+)</name>
        <dbReference type="ChEBI" id="CHEBI:29105"/>
    </ligand>
</feature>
<proteinExistence type="evidence at protein level"/>
<dbReference type="KEGG" id="tet:TTHERM_000446568"/>
<reference evidence="7" key="2">
    <citation type="journal article" date="2020" name="Elife">
        <title>Ciliate mitoribosome illuminates evolutionary steps of mitochondrial translation.</title>
        <authorList>
            <person name="Tobiasson V."/>
            <person name="Amunts A."/>
        </authorList>
    </citation>
    <scope>STRUCTURE BY ELECTRON MICROSCOPY (3.70 ANGSTROMS) IN COMPLEX WITH ZN(2+)</scope>
</reference>
<dbReference type="EMBL" id="GG662504">
    <property type="protein sequence ID" value="EWS72354.1"/>
    <property type="molecule type" value="Genomic_DNA"/>
</dbReference>
<dbReference type="Pfam" id="PF00444">
    <property type="entry name" value="Ribosomal_L36"/>
    <property type="match status" value="1"/>
</dbReference>
<evidence type="ECO:0007829" key="7">
    <source>
        <dbReference type="PDB" id="6Z1P"/>
    </source>
</evidence>
<comment type="similarity">
    <text evidence="1 4">Belongs to the bacterial ribosomal protein bL36 family.</text>
</comment>
<accession>W7XH61</accession>
<feature type="binding site" evidence="7">
    <location>
        <position position="14"/>
    </location>
    <ligand>
        <name>Zn(2+)</name>
        <dbReference type="ChEBI" id="CHEBI:29105"/>
    </ligand>
</feature>
<dbReference type="InterPro" id="IPR000473">
    <property type="entry name" value="Ribosomal_bL36"/>
</dbReference>
<evidence type="ECO:0000313" key="5">
    <source>
        <dbReference type="EMBL" id="EWS72354.1"/>
    </source>
</evidence>
<dbReference type="EMDB" id="EMD-11032"/>
<dbReference type="STRING" id="312017.W7XH61"/>
<dbReference type="InterPro" id="IPR052010">
    <property type="entry name" value="Ribosomal_LSU_bL36"/>
</dbReference>